<dbReference type="EMBL" id="DF973514">
    <property type="protein sequence ID" value="GAU33052.1"/>
    <property type="molecule type" value="Genomic_DNA"/>
</dbReference>
<keyword evidence="2" id="KW-1185">Reference proteome</keyword>
<evidence type="ECO:0000313" key="2">
    <source>
        <dbReference type="Proteomes" id="UP000242715"/>
    </source>
</evidence>
<organism evidence="1 2">
    <name type="scientific">Trifolium subterraneum</name>
    <name type="common">Subterranean clover</name>
    <dbReference type="NCBI Taxonomy" id="3900"/>
    <lineage>
        <taxon>Eukaryota</taxon>
        <taxon>Viridiplantae</taxon>
        <taxon>Streptophyta</taxon>
        <taxon>Embryophyta</taxon>
        <taxon>Tracheophyta</taxon>
        <taxon>Spermatophyta</taxon>
        <taxon>Magnoliopsida</taxon>
        <taxon>eudicotyledons</taxon>
        <taxon>Gunneridae</taxon>
        <taxon>Pentapetalae</taxon>
        <taxon>rosids</taxon>
        <taxon>fabids</taxon>
        <taxon>Fabales</taxon>
        <taxon>Fabaceae</taxon>
        <taxon>Papilionoideae</taxon>
        <taxon>50 kb inversion clade</taxon>
        <taxon>NPAAA clade</taxon>
        <taxon>Hologalegina</taxon>
        <taxon>IRL clade</taxon>
        <taxon>Trifolieae</taxon>
        <taxon>Trifolium</taxon>
    </lineage>
</organism>
<accession>A0A2Z6N8C2</accession>
<name>A0A2Z6N8C2_TRISU</name>
<dbReference type="Proteomes" id="UP000242715">
    <property type="component" value="Unassembled WGS sequence"/>
</dbReference>
<dbReference type="AlphaFoldDB" id="A0A2Z6N8C2"/>
<reference evidence="2" key="1">
    <citation type="journal article" date="2017" name="Front. Plant Sci.">
        <title>Climate Clever Clovers: New Paradigm to Reduce the Environmental Footprint of Ruminants by Breeding Low Methanogenic Forages Utilizing Haplotype Variation.</title>
        <authorList>
            <person name="Kaur P."/>
            <person name="Appels R."/>
            <person name="Bayer P.E."/>
            <person name="Keeble-Gagnere G."/>
            <person name="Wang J."/>
            <person name="Hirakawa H."/>
            <person name="Shirasawa K."/>
            <person name="Vercoe P."/>
            <person name="Stefanova K."/>
            <person name="Durmic Z."/>
            <person name="Nichols P."/>
            <person name="Revell C."/>
            <person name="Isobe S.N."/>
            <person name="Edwards D."/>
            <person name="Erskine W."/>
        </authorList>
    </citation>
    <scope>NUCLEOTIDE SEQUENCE [LARGE SCALE GENOMIC DNA]</scope>
    <source>
        <strain evidence="2">cv. Daliak</strain>
    </source>
</reference>
<sequence>MIKKKEAEEEAEMEKAKDIDLTRKSAEEIIEDCVVHSFSLTSLSAGDQRSTLGIASSCHVLIFVHTKGLGVDSLMASFRIFMEKYSGKAKF</sequence>
<protein>
    <submittedName>
        <fullName evidence="1">Uncharacterized protein</fullName>
    </submittedName>
</protein>
<evidence type="ECO:0000313" key="1">
    <source>
        <dbReference type="EMBL" id="GAU33052.1"/>
    </source>
</evidence>
<proteinExistence type="predicted"/>
<gene>
    <name evidence="1" type="ORF">TSUD_152070</name>
</gene>